<gene>
    <name evidence="2" type="ORF">NBR_LOCUS431</name>
</gene>
<evidence type="ECO:0000256" key="1">
    <source>
        <dbReference type="SAM" id="MobiDB-lite"/>
    </source>
</evidence>
<accession>A0A0N4XD58</accession>
<evidence type="ECO:0000313" key="4">
    <source>
        <dbReference type="WBParaSite" id="NBR_0000043001-mRNA-1"/>
    </source>
</evidence>
<evidence type="ECO:0000313" key="2">
    <source>
        <dbReference type="EMBL" id="VDL63034.1"/>
    </source>
</evidence>
<feature type="compositionally biased region" description="Basic and acidic residues" evidence="1">
    <location>
        <begin position="124"/>
        <end position="149"/>
    </location>
</feature>
<organism evidence="4">
    <name type="scientific">Nippostrongylus brasiliensis</name>
    <name type="common">Rat hookworm</name>
    <dbReference type="NCBI Taxonomy" id="27835"/>
    <lineage>
        <taxon>Eukaryota</taxon>
        <taxon>Metazoa</taxon>
        <taxon>Ecdysozoa</taxon>
        <taxon>Nematoda</taxon>
        <taxon>Chromadorea</taxon>
        <taxon>Rhabditida</taxon>
        <taxon>Rhabditina</taxon>
        <taxon>Rhabditomorpha</taxon>
        <taxon>Strongyloidea</taxon>
        <taxon>Heligmosomidae</taxon>
        <taxon>Nippostrongylus</taxon>
    </lineage>
</organism>
<feature type="compositionally biased region" description="Polar residues" evidence="1">
    <location>
        <begin position="181"/>
        <end position="193"/>
    </location>
</feature>
<sequence>MQQARSEFSSKCIKSEEVDDEEDQQQSCSEPSAIRHFQNVTVKPNYIIRNAANTSGYSVKRIVVHPNAPDEQKQDNNEMDRIASSAPIRPPNRPAHLAASKLVDEPIDVTSLIGTASSSLSESEGTHAIKEEPMDVDEKNESSEHKQQENEEEQSMPRLEQPAEDRSSPSLSKEPSPKQSAPTTRSGKSQLSLASALRSGDLDNLVDQPLFRPKNLPTRNIPTFEKELKSSCSVCRDVVPGMKKNMLSLDARLSGLVEIVQNLIVYLNPVDRKLALLGNSRAIAAAANTTEEVHQTMAGRRSNSVRILRQSTASPDMSQRPKIGSTRFVVASRAGGSVMRVIRGSGAVVKSIPPSKAVSSEVREQVHVSAGDDVKPEVNG</sequence>
<feature type="region of interest" description="Disordered" evidence="1">
    <location>
        <begin position="1"/>
        <end position="32"/>
    </location>
</feature>
<keyword evidence="3" id="KW-1185">Reference proteome</keyword>
<dbReference type="AlphaFoldDB" id="A0A0N4XD58"/>
<reference evidence="4" key="1">
    <citation type="submission" date="2017-02" db="UniProtKB">
        <authorList>
            <consortium name="WormBaseParasite"/>
        </authorList>
    </citation>
    <scope>IDENTIFICATION</scope>
</reference>
<feature type="compositionally biased region" description="Low complexity" evidence="1">
    <location>
        <begin position="168"/>
        <end position="180"/>
    </location>
</feature>
<feature type="compositionally biased region" description="Polar residues" evidence="1">
    <location>
        <begin position="114"/>
        <end position="123"/>
    </location>
</feature>
<evidence type="ECO:0000313" key="3">
    <source>
        <dbReference type="Proteomes" id="UP000271162"/>
    </source>
</evidence>
<dbReference type="EMBL" id="UYSL01000176">
    <property type="protein sequence ID" value="VDL63034.1"/>
    <property type="molecule type" value="Genomic_DNA"/>
</dbReference>
<feature type="compositionally biased region" description="Basic and acidic residues" evidence="1">
    <location>
        <begin position="361"/>
        <end position="380"/>
    </location>
</feature>
<reference evidence="2 3" key="2">
    <citation type="submission" date="2018-11" db="EMBL/GenBank/DDBJ databases">
        <authorList>
            <consortium name="Pathogen Informatics"/>
        </authorList>
    </citation>
    <scope>NUCLEOTIDE SEQUENCE [LARGE SCALE GENOMIC DNA]</scope>
</reference>
<feature type="compositionally biased region" description="Basic and acidic residues" evidence="1">
    <location>
        <begin position="68"/>
        <end position="81"/>
    </location>
</feature>
<proteinExistence type="predicted"/>
<protein>
    <submittedName>
        <fullName evidence="2 4">Uncharacterized protein</fullName>
    </submittedName>
</protein>
<dbReference type="Proteomes" id="UP000271162">
    <property type="component" value="Unassembled WGS sequence"/>
</dbReference>
<dbReference type="WBParaSite" id="NBR_0000043001-mRNA-1">
    <property type="protein sequence ID" value="NBR_0000043001-mRNA-1"/>
    <property type="gene ID" value="NBR_0000043001"/>
</dbReference>
<feature type="region of interest" description="Disordered" evidence="1">
    <location>
        <begin position="359"/>
        <end position="380"/>
    </location>
</feature>
<feature type="region of interest" description="Disordered" evidence="1">
    <location>
        <begin position="114"/>
        <end position="193"/>
    </location>
</feature>
<feature type="region of interest" description="Disordered" evidence="1">
    <location>
        <begin position="64"/>
        <end position="101"/>
    </location>
</feature>
<name>A0A0N4XD58_NIPBR</name>